<keyword evidence="1" id="KW-0472">Membrane</keyword>
<accession>A0AA88CYG2</accession>
<feature type="transmembrane region" description="Helical" evidence="1">
    <location>
        <begin position="12"/>
        <end position="31"/>
    </location>
</feature>
<gene>
    <name evidence="2" type="ORF">TIFTF001_006173</name>
</gene>
<organism evidence="2 3">
    <name type="scientific">Ficus carica</name>
    <name type="common">Common fig</name>
    <dbReference type="NCBI Taxonomy" id="3494"/>
    <lineage>
        <taxon>Eukaryota</taxon>
        <taxon>Viridiplantae</taxon>
        <taxon>Streptophyta</taxon>
        <taxon>Embryophyta</taxon>
        <taxon>Tracheophyta</taxon>
        <taxon>Spermatophyta</taxon>
        <taxon>Magnoliopsida</taxon>
        <taxon>eudicotyledons</taxon>
        <taxon>Gunneridae</taxon>
        <taxon>Pentapetalae</taxon>
        <taxon>rosids</taxon>
        <taxon>fabids</taxon>
        <taxon>Rosales</taxon>
        <taxon>Moraceae</taxon>
        <taxon>Ficeae</taxon>
        <taxon>Ficus</taxon>
    </lineage>
</organism>
<evidence type="ECO:0000313" key="3">
    <source>
        <dbReference type="Proteomes" id="UP001187192"/>
    </source>
</evidence>
<keyword evidence="3" id="KW-1185">Reference proteome</keyword>
<protein>
    <submittedName>
        <fullName evidence="2">Uncharacterized protein</fullName>
    </submittedName>
</protein>
<sequence>MDIPPQLLQYRYHFAIAISVSVILSLFLYAAPRFGSILAYFWPLFASTTLFVVAIVVLSGVSLLAVEAHGEKAGEDIVDYVAGQPEQSSTANHDQDRQISE</sequence>
<evidence type="ECO:0000256" key="1">
    <source>
        <dbReference type="SAM" id="Phobius"/>
    </source>
</evidence>
<reference evidence="2" key="1">
    <citation type="submission" date="2023-07" db="EMBL/GenBank/DDBJ databases">
        <title>draft genome sequence of fig (Ficus carica).</title>
        <authorList>
            <person name="Takahashi T."/>
            <person name="Nishimura K."/>
        </authorList>
    </citation>
    <scope>NUCLEOTIDE SEQUENCE</scope>
</reference>
<keyword evidence="1" id="KW-1133">Transmembrane helix</keyword>
<dbReference type="EMBL" id="BTGU01000006">
    <property type="protein sequence ID" value="GMN36625.1"/>
    <property type="molecule type" value="Genomic_DNA"/>
</dbReference>
<dbReference type="PANTHER" id="PTHR34125">
    <property type="entry name" value="OS01G0762900 PROTEIN"/>
    <property type="match status" value="1"/>
</dbReference>
<keyword evidence="1" id="KW-0812">Transmembrane</keyword>
<comment type="caution">
    <text evidence="2">The sequence shown here is derived from an EMBL/GenBank/DDBJ whole genome shotgun (WGS) entry which is preliminary data.</text>
</comment>
<name>A0AA88CYG2_FICCA</name>
<proteinExistence type="predicted"/>
<dbReference type="PANTHER" id="PTHR34125:SF7">
    <property type="entry name" value="TRANSMEMBRANE PROTEIN"/>
    <property type="match status" value="1"/>
</dbReference>
<dbReference type="AlphaFoldDB" id="A0AA88CYG2"/>
<evidence type="ECO:0000313" key="2">
    <source>
        <dbReference type="EMBL" id="GMN36625.1"/>
    </source>
</evidence>
<feature type="transmembrane region" description="Helical" evidence="1">
    <location>
        <begin position="37"/>
        <end position="66"/>
    </location>
</feature>
<dbReference type="Proteomes" id="UP001187192">
    <property type="component" value="Unassembled WGS sequence"/>
</dbReference>